<evidence type="ECO:0000259" key="2">
    <source>
        <dbReference type="Pfam" id="PF08337"/>
    </source>
</evidence>
<dbReference type="Pfam" id="PF08337">
    <property type="entry name" value="Plexin_cytopl"/>
    <property type="match status" value="1"/>
</dbReference>
<keyword evidence="1" id="KW-0472">Membrane</keyword>
<evidence type="ECO:0000256" key="1">
    <source>
        <dbReference type="SAM" id="Phobius"/>
    </source>
</evidence>
<dbReference type="PANTHER" id="PTHR22625:SF44">
    <property type="entry name" value="PLEXIN-B"/>
    <property type="match status" value="1"/>
</dbReference>
<dbReference type="InterPro" id="IPR013548">
    <property type="entry name" value="Plexin_cytoplasmic_RasGAP_dom"/>
</dbReference>
<dbReference type="InterPro" id="IPR008936">
    <property type="entry name" value="Rho_GTPase_activation_prot"/>
</dbReference>
<feature type="domain" description="Plexin cytoplasmic RasGAP" evidence="2">
    <location>
        <begin position="309"/>
        <end position="438"/>
    </location>
</feature>
<organism evidence="3 4">
    <name type="scientific">Ranitomeya imitator</name>
    <name type="common">mimic poison frog</name>
    <dbReference type="NCBI Taxonomy" id="111125"/>
    <lineage>
        <taxon>Eukaryota</taxon>
        <taxon>Metazoa</taxon>
        <taxon>Chordata</taxon>
        <taxon>Craniata</taxon>
        <taxon>Vertebrata</taxon>
        <taxon>Euteleostomi</taxon>
        <taxon>Amphibia</taxon>
        <taxon>Batrachia</taxon>
        <taxon>Anura</taxon>
        <taxon>Neobatrachia</taxon>
        <taxon>Hyloidea</taxon>
        <taxon>Dendrobatidae</taxon>
        <taxon>Dendrobatinae</taxon>
        <taxon>Ranitomeya</taxon>
    </lineage>
</organism>
<keyword evidence="1" id="KW-0812">Transmembrane</keyword>
<dbReference type="EMBL" id="CAUEEQ010015873">
    <property type="protein sequence ID" value="CAJ0939735.1"/>
    <property type="molecule type" value="Genomic_DNA"/>
</dbReference>
<evidence type="ECO:0000313" key="4">
    <source>
        <dbReference type="Proteomes" id="UP001176940"/>
    </source>
</evidence>
<dbReference type="SUPFAM" id="SSF48350">
    <property type="entry name" value="GTPase activation domain, GAP"/>
    <property type="match status" value="1"/>
</dbReference>
<dbReference type="PANTHER" id="PTHR22625">
    <property type="entry name" value="PLEXIN"/>
    <property type="match status" value="1"/>
</dbReference>
<reference evidence="3" key="1">
    <citation type="submission" date="2023-07" db="EMBL/GenBank/DDBJ databases">
        <authorList>
            <person name="Stuckert A."/>
        </authorList>
    </citation>
    <scope>NUCLEOTIDE SEQUENCE</scope>
</reference>
<evidence type="ECO:0000313" key="3">
    <source>
        <dbReference type="EMBL" id="CAJ0939735.1"/>
    </source>
</evidence>
<keyword evidence="4" id="KW-1185">Reference proteome</keyword>
<keyword evidence="1" id="KW-1133">Transmembrane helix</keyword>
<accession>A0ABN9LDX7</accession>
<comment type="caution">
    <text evidence="3">The sequence shown here is derived from an EMBL/GenBank/DDBJ whole genome shotgun (WGS) entry which is preliminary data.</text>
</comment>
<proteinExistence type="predicted"/>
<protein>
    <recommendedName>
        <fullName evidence="2">Plexin cytoplasmic RasGAP domain-containing protein</fullName>
    </recommendedName>
</protein>
<feature type="transmembrane region" description="Helical" evidence="1">
    <location>
        <begin position="240"/>
        <end position="261"/>
    </location>
</feature>
<dbReference type="Gene3D" id="1.10.506.10">
    <property type="entry name" value="GTPase Activation - p120gap, domain 1"/>
    <property type="match status" value="1"/>
</dbReference>
<sequence length="468" mass="54311">METHPTRQANKCLGNSTHCHLQAPRLGEKPQTYNINLRIQDTTTICGELIYKTDPIFETFYLLNYNNNEIELLIEKREDDLGIQAHEIGIQIHYKDVELSCEVWNVTVVKQNSIQCKARNVFKGKIDAQNMLVKRTSDKMTIAVHAPKTYVITLPTLLHWLKKWRQAHHTKRDFGAKVAYRMADPTQESAEKGTLKVNVTGVPLQSHSDTDPINTSLLTPINLGNFNVDLKPQKENYAPYYFILLVVPLLLIVVIAAYLITRHKSKELSKKLSKDLVELECEIRKEIREGFAELQTDKEVVTMEALGTIPFFDYKHFALNTFFPEPFQTRRSTQDEEIVKTLKTLFENQNFLVLLIHTLEKQNDFTIKDRCMFASFLTINFQSNLLYLTGLLENLTKDLIEQSNNKHPKLMLRRTETVVEKLLTNWMSTCLYGFLRVSKDEDAMRKALLSAHKFKFYERKHSRIDSPE</sequence>
<dbReference type="InterPro" id="IPR031148">
    <property type="entry name" value="Plexin"/>
</dbReference>
<gene>
    <name evidence="3" type="ORF">RIMI_LOCUS8121060</name>
</gene>
<name>A0ABN9LDX7_9NEOB</name>
<dbReference type="Proteomes" id="UP001176940">
    <property type="component" value="Unassembled WGS sequence"/>
</dbReference>